<evidence type="ECO:0000313" key="4">
    <source>
        <dbReference type="EMBL" id="GLT18744.1"/>
    </source>
</evidence>
<dbReference type="Proteomes" id="UP001157138">
    <property type="component" value="Unassembled WGS sequence"/>
</dbReference>
<feature type="signal peptide" evidence="2">
    <location>
        <begin position="1"/>
        <end position="24"/>
    </location>
</feature>
<evidence type="ECO:0000259" key="3">
    <source>
        <dbReference type="PROSITE" id="PS50983"/>
    </source>
</evidence>
<dbReference type="Gene3D" id="3.40.50.1980">
    <property type="entry name" value="Nitrogenase molybdenum iron protein domain"/>
    <property type="match status" value="2"/>
</dbReference>
<dbReference type="InterPro" id="IPR002491">
    <property type="entry name" value="ABC_transptr_periplasmic_BD"/>
</dbReference>
<organism evidence="4 5">
    <name type="scientific">Vibrio zhanjiangensis</name>
    <dbReference type="NCBI Taxonomy" id="1046128"/>
    <lineage>
        <taxon>Bacteria</taxon>
        <taxon>Pseudomonadati</taxon>
        <taxon>Pseudomonadota</taxon>
        <taxon>Gammaproteobacteria</taxon>
        <taxon>Vibrionales</taxon>
        <taxon>Vibrionaceae</taxon>
        <taxon>Vibrio</taxon>
    </lineage>
</organism>
<dbReference type="CDD" id="cd01149">
    <property type="entry name" value="HutB"/>
    <property type="match status" value="1"/>
</dbReference>
<keyword evidence="1" id="KW-0175">Coiled coil</keyword>
<name>A0ABQ6F0H1_9VIBR</name>
<feature type="domain" description="Fe/B12 periplasmic-binding" evidence="3">
    <location>
        <begin position="27"/>
        <end position="284"/>
    </location>
</feature>
<dbReference type="InterPro" id="IPR050902">
    <property type="entry name" value="ABC_Transporter_SBP"/>
</dbReference>
<gene>
    <name evidence="4" type="ORF">GCM10007938_25250</name>
</gene>
<evidence type="ECO:0000256" key="2">
    <source>
        <dbReference type="SAM" id="SignalP"/>
    </source>
</evidence>
<keyword evidence="5" id="KW-1185">Reference proteome</keyword>
<dbReference type="PANTHER" id="PTHR30535:SF4">
    <property type="entry name" value="HEMIN-BINDING PERIPLASMIC PROTEIN HMUT"/>
    <property type="match status" value="1"/>
</dbReference>
<comment type="caution">
    <text evidence="4">The sequence shown here is derived from an EMBL/GenBank/DDBJ whole genome shotgun (WGS) entry which is preliminary data.</text>
</comment>
<protein>
    <submittedName>
        <fullName evidence="4">Hemin ABC transporter substrate-binding protein</fullName>
    </submittedName>
</protein>
<feature type="chain" id="PRO_5046501744" evidence="2">
    <location>
        <begin position="25"/>
        <end position="284"/>
    </location>
</feature>
<dbReference type="Pfam" id="PF01497">
    <property type="entry name" value="Peripla_BP_2"/>
    <property type="match status" value="1"/>
</dbReference>
<feature type="coiled-coil region" evidence="1">
    <location>
        <begin position="129"/>
        <end position="160"/>
    </location>
</feature>
<evidence type="ECO:0000256" key="1">
    <source>
        <dbReference type="SAM" id="Coils"/>
    </source>
</evidence>
<dbReference type="SUPFAM" id="SSF53807">
    <property type="entry name" value="Helical backbone' metal receptor"/>
    <property type="match status" value="1"/>
</dbReference>
<reference evidence="5" key="1">
    <citation type="journal article" date="2019" name="Int. J. Syst. Evol. Microbiol.">
        <title>The Global Catalogue of Microorganisms (GCM) 10K type strain sequencing project: providing services to taxonomists for standard genome sequencing and annotation.</title>
        <authorList>
            <consortium name="The Broad Institute Genomics Platform"/>
            <consortium name="The Broad Institute Genome Sequencing Center for Infectious Disease"/>
            <person name="Wu L."/>
            <person name="Ma J."/>
        </authorList>
    </citation>
    <scope>NUCLEOTIDE SEQUENCE [LARGE SCALE GENOMIC DNA]</scope>
    <source>
        <strain evidence="5">NBRC 108723</strain>
    </source>
</reference>
<dbReference type="EMBL" id="BSPW01000054">
    <property type="protein sequence ID" value="GLT18744.1"/>
    <property type="molecule type" value="Genomic_DNA"/>
</dbReference>
<evidence type="ECO:0000313" key="5">
    <source>
        <dbReference type="Proteomes" id="UP001157138"/>
    </source>
</evidence>
<proteinExistence type="predicted"/>
<dbReference type="RefSeq" id="WP_284192621.1">
    <property type="nucleotide sequence ID" value="NZ_BSPW01000054.1"/>
</dbReference>
<keyword evidence="2" id="KW-0732">Signal</keyword>
<dbReference type="PROSITE" id="PS50983">
    <property type="entry name" value="FE_B12_PBP"/>
    <property type="match status" value="1"/>
</dbReference>
<accession>A0ABQ6F0H1</accession>
<dbReference type="PANTHER" id="PTHR30535">
    <property type="entry name" value="VITAMIN B12-BINDING PROTEIN"/>
    <property type="match status" value="1"/>
</dbReference>
<sequence length="284" mass="30076">MLNSIFTRGIAAISLIILAASATATERIISAGSAVTELLVALGNQDQLVAVDITSELPSEMELPKIGYHRNLSAEGLMSLNPTLIIGSEEMGPKNVLGQLKSSGVKINIINTTPTPEGLLERIDSIASLTQSQNNAQALKLDIQKQIKRIENNKSRSQRKQKVLFLLVHEGRAANVAGANTVPDTIIALAGGINPAAQKVDSYKPLSTEAMLEMQPDVILVSGRSLSELGGVDTIFDKMPMLAATPAGKTKKIISIDGHAIIGGLGLKSLSEAERLSKMLNPTL</sequence>